<evidence type="ECO:0000256" key="8">
    <source>
        <dbReference type="ARBA" id="ARBA00023175"/>
    </source>
</evidence>
<keyword evidence="11" id="KW-1133">Transmembrane helix</keyword>
<dbReference type="GO" id="GO:0005874">
    <property type="term" value="C:microtubule"/>
    <property type="evidence" value="ECO:0007669"/>
    <property type="project" value="UniProtKB-KW"/>
</dbReference>
<keyword evidence="6 10" id="KW-0802">TPR repeat</keyword>
<dbReference type="PANTHER" id="PTHR45783:SF3">
    <property type="entry name" value="KINESIN LIGHT CHAIN"/>
    <property type="match status" value="1"/>
</dbReference>
<dbReference type="GO" id="GO:0007018">
    <property type="term" value="P:microtubule-based movement"/>
    <property type="evidence" value="ECO:0007669"/>
    <property type="project" value="TreeGrafter"/>
</dbReference>
<dbReference type="EMBL" id="CP017708">
    <property type="protein sequence ID" value="WAN69595.1"/>
    <property type="molecule type" value="Genomic_DNA"/>
</dbReference>
<dbReference type="GO" id="GO:0005871">
    <property type="term" value="C:kinesin complex"/>
    <property type="evidence" value="ECO:0007669"/>
    <property type="project" value="InterPro"/>
</dbReference>
<proteinExistence type="inferred from homology"/>
<dbReference type="Proteomes" id="UP000176944">
    <property type="component" value="Chromosome"/>
</dbReference>
<dbReference type="SUPFAM" id="SSF48452">
    <property type="entry name" value="TPR-like"/>
    <property type="match status" value="2"/>
</dbReference>
<keyword evidence="8" id="KW-0505">Motor protein</keyword>
<feature type="transmembrane region" description="Helical" evidence="11">
    <location>
        <begin position="929"/>
        <end position="951"/>
    </location>
</feature>
<evidence type="ECO:0000256" key="2">
    <source>
        <dbReference type="ARBA" id="ARBA00009622"/>
    </source>
</evidence>
<feature type="repeat" description="TPR" evidence="10">
    <location>
        <begin position="311"/>
        <end position="344"/>
    </location>
</feature>
<feature type="domain" description="CHAT" evidence="12">
    <location>
        <begin position="607"/>
        <end position="919"/>
    </location>
</feature>
<dbReference type="InterPro" id="IPR019734">
    <property type="entry name" value="TPR_rpt"/>
</dbReference>
<feature type="repeat" description="TPR" evidence="10">
    <location>
        <begin position="143"/>
        <end position="176"/>
    </location>
</feature>
<evidence type="ECO:0000256" key="6">
    <source>
        <dbReference type="ARBA" id="ARBA00022803"/>
    </source>
</evidence>
<dbReference type="PROSITE" id="PS50005">
    <property type="entry name" value="TPR"/>
    <property type="match status" value="7"/>
</dbReference>
<dbReference type="AlphaFoldDB" id="A0A9Q9STY6"/>
<dbReference type="InterPro" id="IPR011990">
    <property type="entry name" value="TPR-like_helical_dom_sf"/>
</dbReference>
<evidence type="ECO:0000256" key="10">
    <source>
        <dbReference type="PROSITE-ProRule" id="PRU00339"/>
    </source>
</evidence>
<evidence type="ECO:0000259" key="12">
    <source>
        <dbReference type="Pfam" id="PF12770"/>
    </source>
</evidence>
<dbReference type="InterPro" id="IPR002151">
    <property type="entry name" value="Kinesin_light"/>
</dbReference>
<dbReference type="Pfam" id="PF12770">
    <property type="entry name" value="CHAT"/>
    <property type="match status" value="1"/>
</dbReference>
<dbReference type="Pfam" id="PF13374">
    <property type="entry name" value="TPR_10"/>
    <property type="match status" value="2"/>
</dbReference>
<reference evidence="13" key="2">
    <citation type="submission" date="2022-10" db="EMBL/GenBank/DDBJ databases">
        <authorList>
            <person name="Ngo T.-E."/>
        </authorList>
    </citation>
    <scope>NUCLEOTIDE SEQUENCE</scope>
    <source>
        <strain evidence="13">JHB</strain>
    </source>
</reference>
<keyword evidence="7" id="KW-0175">Coiled coil</keyword>
<keyword evidence="11" id="KW-0812">Transmembrane</keyword>
<dbReference type="PRINTS" id="PR00381">
    <property type="entry name" value="KINESINLIGHT"/>
</dbReference>
<feature type="repeat" description="TPR" evidence="10">
    <location>
        <begin position="353"/>
        <end position="386"/>
    </location>
</feature>
<evidence type="ECO:0000256" key="7">
    <source>
        <dbReference type="ARBA" id="ARBA00023054"/>
    </source>
</evidence>
<dbReference type="GO" id="GO:0005737">
    <property type="term" value="C:cytoplasm"/>
    <property type="evidence" value="ECO:0007669"/>
    <property type="project" value="TreeGrafter"/>
</dbReference>
<dbReference type="InterPro" id="IPR024983">
    <property type="entry name" value="CHAT_dom"/>
</dbReference>
<evidence type="ECO:0000256" key="9">
    <source>
        <dbReference type="ARBA" id="ARBA00023212"/>
    </source>
</evidence>
<comment type="subcellular location">
    <subcellularLocation>
        <location evidence="1">Cytoplasm</location>
        <location evidence="1">Cytoskeleton</location>
    </subcellularLocation>
</comment>
<comment type="similarity">
    <text evidence="2">Belongs to the kinesin light chain family.</text>
</comment>
<evidence type="ECO:0000256" key="3">
    <source>
        <dbReference type="ARBA" id="ARBA00022490"/>
    </source>
</evidence>
<feature type="repeat" description="TPR" evidence="10">
    <location>
        <begin position="269"/>
        <end position="302"/>
    </location>
</feature>
<name>A0A9Q9STY6_MOOP1</name>
<gene>
    <name evidence="13" type="ORF">BJP36_35375</name>
</gene>
<feature type="repeat" description="TPR" evidence="10">
    <location>
        <begin position="101"/>
        <end position="134"/>
    </location>
</feature>
<keyword evidence="5" id="KW-0677">Repeat</keyword>
<evidence type="ECO:0000256" key="4">
    <source>
        <dbReference type="ARBA" id="ARBA00022701"/>
    </source>
</evidence>
<feature type="repeat" description="TPR" evidence="10">
    <location>
        <begin position="227"/>
        <end position="260"/>
    </location>
</feature>
<keyword evidence="3" id="KW-0963">Cytoplasm</keyword>
<accession>A0A9Q9STY6</accession>
<dbReference type="Pfam" id="PF13424">
    <property type="entry name" value="TPR_12"/>
    <property type="match status" value="3"/>
</dbReference>
<dbReference type="SMART" id="SM00028">
    <property type="entry name" value="TPR"/>
    <property type="match status" value="8"/>
</dbReference>
<keyword evidence="11" id="KW-0472">Membrane</keyword>
<evidence type="ECO:0000256" key="1">
    <source>
        <dbReference type="ARBA" id="ARBA00004245"/>
    </source>
</evidence>
<dbReference type="PANTHER" id="PTHR45783">
    <property type="entry name" value="KINESIN LIGHT CHAIN"/>
    <property type="match status" value="1"/>
</dbReference>
<keyword evidence="9" id="KW-0206">Cytoskeleton</keyword>
<reference evidence="13" key="1">
    <citation type="journal article" date="2017" name="Proc. Natl. Acad. Sci. U.S.A.">
        <title>Comparative genomics uncovers the prolific and distinctive metabolic potential of the cyanobacterial genus Moorea.</title>
        <authorList>
            <person name="Leao T."/>
            <person name="Castelao G."/>
            <person name="Korobeynikov A."/>
            <person name="Monroe E.A."/>
            <person name="Podell S."/>
            <person name="Glukhov E."/>
            <person name="Allen E.E."/>
            <person name="Gerwick W.H."/>
            <person name="Gerwick L."/>
        </authorList>
    </citation>
    <scope>NUCLEOTIDE SEQUENCE</scope>
    <source>
        <strain evidence="13">JHB</strain>
    </source>
</reference>
<keyword evidence="4" id="KW-0493">Microtubule</keyword>
<feature type="repeat" description="TPR" evidence="10">
    <location>
        <begin position="185"/>
        <end position="218"/>
    </location>
</feature>
<evidence type="ECO:0000256" key="5">
    <source>
        <dbReference type="ARBA" id="ARBA00022737"/>
    </source>
</evidence>
<evidence type="ECO:0000313" key="13">
    <source>
        <dbReference type="EMBL" id="WAN69595.1"/>
    </source>
</evidence>
<evidence type="ECO:0000256" key="11">
    <source>
        <dbReference type="SAM" id="Phobius"/>
    </source>
</evidence>
<protein>
    <submittedName>
        <fullName evidence="13">Tetratricopeptide repeat protein</fullName>
    </submittedName>
</protein>
<organism evidence="13">
    <name type="scientific">Moorena producens (strain JHB)</name>
    <dbReference type="NCBI Taxonomy" id="1454205"/>
    <lineage>
        <taxon>Bacteria</taxon>
        <taxon>Bacillati</taxon>
        <taxon>Cyanobacteriota</taxon>
        <taxon>Cyanophyceae</taxon>
        <taxon>Coleofasciculales</taxon>
        <taxon>Coleofasciculaceae</taxon>
        <taxon>Moorena</taxon>
    </lineage>
</organism>
<sequence length="965" mass="107916">MKAKTLIKPGLMAATVVAVIGIRAVPAPPLGQTGIAQAQESSPSTEPTESVIESKLAEASRLTQQVLELEQKGKYSEAIPLAERALGIRQQVLGEEHPSVATSLNDLAGLYSSQGRYQEAEPLYQQALQLNKRLLGEEHPDVAESLNDLAVLYLIQGQYQQAEPLLQQALELRKRRLGADHPHVATSLNNLTALYLIQGQYQQAEPLLQQALELRKRRLGTDHPLVATSLNNLAALYDKQERYQQAEPLYRQALELRKRRLGAEHPLVATSLNNLAGLYFSQGQYQQAEPLYRQALELKKRRLGADHPHVATSLNNLAALYDSQGRYQQAEPLYRQALELRKRQLGADHPHIALSLNNLAELYHAQGKITPALELFEQGLEVEERNLHSNLVAGPEPQKRKYLDTISDSTYQVISLHLNAAPNNPKAARLALTTVLRRKGRLLDFITNSQQILRQSLDPESQRLLEDLNATRTQLANLIYNRLRNLPLEDYQERLNSLSEQANQLEDKISRRSPDFRTTNQSVTLEAIQKLIPANTALVELVKYRPFNPKAEKNKRLGLPRYAAYVLHSQGDPQGIDLGEVELIEPDLELFRLSLQDQDTPTAQLKQAARQVDQKLMEPVRQRLGSIRHILLSPDGELNLIPFEALVDQQQQYLVENYRFTYLTSGRDLLRLSQESASQTPPVLLGNPDFDRSAPELIANRDHSNLPSAHLTRSIDLSKRDFSPIPDTAEEVKAIADMLGVDPLLGAKATESAVKQVNSPWILHIATHGFSESTPNQELPTLYDNPMLFSGLVLAGFKQERTAAENGVLTALEAVGLNLSGTELVVLSACDTGSGRISSGEGIYGLRRAFVIAGSQTQLISLRKVEDKATKELMLAYYQRLLDQNMGRTEALRQTQLDMLKDETYQHPYYWASFIVSGNWRPMQSVGTVSAWVLLVVCILSVLCVVWAIVCRMGKNRLVQRSIHD</sequence>
<dbReference type="GO" id="GO:0019894">
    <property type="term" value="F:kinesin binding"/>
    <property type="evidence" value="ECO:0007669"/>
    <property type="project" value="TreeGrafter"/>
</dbReference>
<dbReference type="Gene3D" id="1.25.40.10">
    <property type="entry name" value="Tetratricopeptide repeat domain"/>
    <property type="match status" value="2"/>
</dbReference>